<name>A0A3S5IL79_9ACTN</name>
<comment type="caution">
    <text evidence="1">The sequence shown here is derived from an EMBL/GenBank/DDBJ whole genome shotgun (WGS) entry which is preliminary data.</text>
</comment>
<dbReference type="Proteomes" id="UP000028058">
    <property type="component" value="Unassembled WGS sequence"/>
</dbReference>
<proteinExistence type="predicted"/>
<dbReference type="OrthoDB" id="4261536at2"/>
<evidence type="ECO:0000313" key="2">
    <source>
        <dbReference type="Proteomes" id="UP000028058"/>
    </source>
</evidence>
<dbReference type="RefSeq" id="WP_078649315.1">
    <property type="nucleotide sequence ID" value="NZ_CP134822.1"/>
</dbReference>
<protein>
    <submittedName>
        <fullName evidence="1">Uncharacterized protein</fullName>
    </submittedName>
</protein>
<dbReference type="EMBL" id="JNAD02000005">
    <property type="protein sequence ID" value="RKM95833.1"/>
    <property type="molecule type" value="Genomic_DNA"/>
</dbReference>
<reference evidence="1 2" key="1">
    <citation type="journal article" date="2014" name="Genome Announc.">
        <title>Draft Genome Sequence of Streptomyces fradiae ATCC 19609, a Strain Highly Sensitive to Antibiotics.</title>
        <authorList>
            <person name="Bekker O.B."/>
            <person name="Klimina K.M."/>
            <person name="Vatlin A.A."/>
            <person name="Zakharevich N.V."/>
            <person name="Kasianov A.S."/>
            <person name="Danilenko V.N."/>
        </authorList>
    </citation>
    <scope>NUCLEOTIDE SEQUENCE [LARGE SCALE GENOMIC DNA]</scope>
    <source>
        <strain evidence="1 2">ATCC 19609</strain>
    </source>
</reference>
<keyword evidence="2" id="KW-1185">Reference proteome</keyword>
<dbReference type="AlphaFoldDB" id="A0A3S5IL79"/>
<accession>A0A3S5IL79</accession>
<sequence length="125" mass="13740">MTHPIPGFWCECWTDSPSCTERPALLASIETYSAPQAGRWIAVALRTLVSGLEPAAAAEAWDWLHEGRTTTIKALHSGEPCTVSINSHGTQVTWTARPVLLLPLAHRQNTNLPHCAWIFRPTTAD</sequence>
<evidence type="ECO:0000313" key="1">
    <source>
        <dbReference type="EMBL" id="RKM95833.1"/>
    </source>
</evidence>
<organism evidence="1 2">
    <name type="scientific">Streptomyces xinghaiensis</name>
    <dbReference type="NCBI Taxonomy" id="1038928"/>
    <lineage>
        <taxon>Bacteria</taxon>
        <taxon>Bacillati</taxon>
        <taxon>Actinomycetota</taxon>
        <taxon>Actinomycetes</taxon>
        <taxon>Kitasatosporales</taxon>
        <taxon>Streptomycetaceae</taxon>
        <taxon>Streptomyces</taxon>
    </lineage>
</organism>
<gene>
    <name evidence="1" type="ORF">SFRA_012365</name>
</gene>